<comment type="caution">
    <text evidence="2">The sequence shown here is derived from an EMBL/GenBank/DDBJ whole genome shotgun (WGS) entry which is preliminary data.</text>
</comment>
<name>A0A9D4BN33_DREPO</name>
<keyword evidence="3" id="KW-1185">Reference proteome</keyword>
<accession>A0A9D4BN33</accession>
<gene>
    <name evidence="2" type="ORF">DPMN_069462</name>
</gene>
<organism evidence="2 3">
    <name type="scientific">Dreissena polymorpha</name>
    <name type="common">Zebra mussel</name>
    <name type="synonym">Mytilus polymorpha</name>
    <dbReference type="NCBI Taxonomy" id="45954"/>
    <lineage>
        <taxon>Eukaryota</taxon>
        <taxon>Metazoa</taxon>
        <taxon>Spiralia</taxon>
        <taxon>Lophotrochozoa</taxon>
        <taxon>Mollusca</taxon>
        <taxon>Bivalvia</taxon>
        <taxon>Autobranchia</taxon>
        <taxon>Heteroconchia</taxon>
        <taxon>Euheterodonta</taxon>
        <taxon>Imparidentia</taxon>
        <taxon>Neoheterodontei</taxon>
        <taxon>Myida</taxon>
        <taxon>Dreissenoidea</taxon>
        <taxon>Dreissenidae</taxon>
        <taxon>Dreissena</taxon>
    </lineage>
</organism>
<evidence type="ECO:0000256" key="1">
    <source>
        <dbReference type="SAM" id="MobiDB-lite"/>
    </source>
</evidence>
<feature type="region of interest" description="Disordered" evidence="1">
    <location>
        <begin position="30"/>
        <end position="52"/>
    </location>
</feature>
<dbReference type="EMBL" id="JAIWYP010000014">
    <property type="protein sequence ID" value="KAH3709996.1"/>
    <property type="molecule type" value="Genomic_DNA"/>
</dbReference>
<reference evidence="2" key="1">
    <citation type="journal article" date="2019" name="bioRxiv">
        <title>The Genome of the Zebra Mussel, Dreissena polymorpha: A Resource for Invasive Species Research.</title>
        <authorList>
            <person name="McCartney M.A."/>
            <person name="Auch B."/>
            <person name="Kono T."/>
            <person name="Mallez S."/>
            <person name="Zhang Y."/>
            <person name="Obille A."/>
            <person name="Becker A."/>
            <person name="Abrahante J.E."/>
            <person name="Garbe J."/>
            <person name="Badalamenti J.P."/>
            <person name="Herman A."/>
            <person name="Mangelson H."/>
            <person name="Liachko I."/>
            <person name="Sullivan S."/>
            <person name="Sone E.D."/>
            <person name="Koren S."/>
            <person name="Silverstein K.A.T."/>
            <person name="Beckman K.B."/>
            <person name="Gohl D.M."/>
        </authorList>
    </citation>
    <scope>NUCLEOTIDE SEQUENCE</scope>
    <source>
        <strain evidence="2">Duluth1</strain>
        <tissue evidence="2">Whole animal</tissue>
    </source>
</reference>
<dbReference type="AlphaFoldDB" id="A0A9D4BN33"/>
<evidence type="ECO:0000313" key="3">
    <source>
        <dbReference type="Proteomes" id="UP000828390"/>
    </source>
</evidence>
<sequence length="52" mass="5775">MQRCIVDAARDVLASSETQKNMIFAIRLDEKTSEKAEPQENKATEAKGLDGH</sequence>
<proteinExistence type="predicted"/>
<protein>
    <submittedName>
        <fullName evidence="2">Uncharacterized protein</fullName>
    </submittedName>
</protein>
<reference evidence="2" key="2">
    <citation type="submission" date="2020-11" db="EMBL/GenBank/DDBJ databases">
        <authorList>
            <person name="McCartney M.A."/>
            <person name="Auch B."/>
            <person name="Kono T."/>
            <person name="Mallez S."/>
            <person name="Becker A."/>
            <person name="Gohl D.M."/>
            <person name="Silverstein K.A.T."/>
            <person name="Koren S."/>
            <person name="Bechman K.B."/>
            <person name="Herman A."/>
            <person name="Abrahante J.E."/>
            <person name="Garbe J."/>
        </authorList>
    </citation>
    <scope>NUCLEOTIDE SEQUENCE</scope>
    <source>
        <strain evidence="2">Duluth1</strain>
        <tissue evidence="2">Whole animal</tissue>
    </source>
</reference>
<evidence type="ECO:0000313" key="2">
    <source>
        <dbReference type="EMBL" id="KAH3709996.1"/>
    </source>
</evidence>
<dbReference type="Proteomes" id="UP000828390">
    <property type="component" value="Unassembled WGS sequence"/>
</dbReference>